<evidence type="ECO:0000313" key="2">
    <source>
        <dbReference type="Proteomes" id="UP001152799"/>
    </source>
</evidence>
<reference evidence="1" key="1">
    <citation type="submission" date="2022-01" db="EMBL/GenBank/DDBJ databases">
        <authorList>
            <person name="King R."/>
        </authorList>
    </citation>
    <scope>NUCLEOTIDE SEQUENCE</scope>
</reference>
<accession>A0A9N9MZ77</accession>
<dbReference type="Proteomes" id="UP001152799">
    <property type="component" value="Chromosome 9"/>
</dbReference>
<organism evidence="1 2">
    <name type="scientific">Ceutorhynchus assimilis</name>
    <name type="common">cabbage seed weevil</name>
    <dbReference type="NCBI Taxonomy" id="467358"/>
    <lineage>
        <taxon>Eukaryota</taxon>
        <taxon>Metazoa</taxon>
        <taxon>Ecdysozoa</taxon>
        <taxon>Arthropoda</taxon>
        <taxon>Hexapoda</taxon>
        <taxon>Insecta</taxon>
        <taxon>Pterygota</taxon>
        <taxon>Neoptera</taxon>
        <taxon>Endopterygota</taxon>
        <taxon>Coleoptera</taxon>
        <taxon>Polyphaga</taxon>
        <taxon>Cucujiformia</taxon>
        <taxon>Curculionidae</taxon>
        <taxon>Ceutorhynchinae</taxon>
        <taxon>Ceutorhynchus</taxon>
    </lineage>
</organism>
<protein>
    <submittedName>
        <fullName evidence="1">Uncharacterized protein</fullName>
    </submittedName>
</protein>
<name>A0A9N9MZ77_9CUCU</name>
<gene>
    <name evidence="1" type="ORF">CEUTPL_LOCUS13749</name>
</gene>
<proteinExistence type="predicted"/>
<dbReference type="EMBL" id="OU892285">
    <property type="protein sequence ID" value="CAG9773358.1"/>
    <property type="molecule type" value="Genomic_DNA"/>
</dbReference>
<keyword evidence="2" id="KW-1185">Reference proteome</keyword>
<sequence length="102" mass="11672">MNRSGEQQCIKLLELFDWYLLCGTCSYEYKQHAGDLMQALVVSKVTEDGDRQPELAPDAERIQIIYHSSVSLRTHNIALPHDQIVDYMNAFRDIAVTITNTN</sequence>
<dbReference type="AlphaFoldDB" id="A0A9N9MZ77"/>
<evidence type="ECO:0000313" key="1">
    <source>
        <dbReference type="EMBL" id="CAG9773358.1"/>
    </source>
</evidence>